<dbReference type="PANTHER" id="PTHR48050">
    <property type="entry name" value="STEROL 3-BETA-GLUCOSYLTRANSFERASE"/>
    <property type="match status" value="1"/>
</dbReference>
<comment type="caution">
    <text evidence="4">The sequence shown here is derived from an EMBL/GenBank/DDBJ whole genome shotgun (WGS) entry which is preliminary data.</text>
</comment>
<dbReference type="InterPro" id="IPR004276">
    <property type="entry name" value="GlycoTrans_28_N"/>
</dbReference>
<dbReference type="FunFam" id="3.40.50.2000:FF:000009">
    <property type="entry name" value="Sterol 3-beta-glucosyltransferase UGT80A2"/>
    <property type="match status" value="1"/>
</dbReference>
<evidence type="ECO:0000259" key="3">
    <source>
        <dbReference type="Pfam" id="PF06722"/>
    </source>
</evidence>
<accession>S4AJ82</accession>
<organism evidence="4 5">
    <name type="scientific">Streptomyces aurantiacus JA 4570</name>
    <dbReference type="NCBI Taxonomy" id="1286094"/>
    <lineage>
        <taxon>Bacteria</taxon>
        <taxon>Bacillati</taxon>
        <taxon>Actinomycetota</taxon>
        <taxon>Actinomycetes</taxon>
        <taxon>Kitasatosporales</taxon>
        <taxon>Streptomycetaceae</taxon>
        <taxon>Streptomyces</taxon>
        <taxon>Streptomyces aurantiacus group</taxon>
    </lineage>
</organism>
<evidence type="ECO:0000313" key="4">
    <source>
        <dbReference type="EMBL" id="EPH41512.1"/>
    </source>
</evidence>
<dbReference type="GO" id="GO:0033072">
    <property type="term" value="P:vancomycin biosynthetic process"/>
    <property type="evidence" value="ECO:0007669"/>
    <property type="project" value="UniProtKB-ARBA"/>
</dbReference>
<dbReference type="OrthoDB" id="3253247at2"/>
<dbReference type="EMBL" id="AOPZ01000307">
    <property type="protein sequence ID" value="EPH41512.1"/>
    <property type="molecule type" value="Genomic_DNA"/>
</dbReference>
<dbReference type="Proteomes" id="UP000014629">
    <property type="component" value="Unassembled WGS sequence"/>
</dbReference>
<evidence type="ECO:0000256" key="1">
    <source>
        <dbReference type="ARBA" id="ARBA00022679"/>
    </source>
</evidence>
<evidence type="ECO:0000259" key="2">
    <source>
        <dbReference type="Pfam" id="PF03033"/>
    </source>
</evidence>
<feature type="domain" description="Glycosyltransferase family 28 N-terminal" evidence="2">
    <location>
        <begin position="1"/>
        <end position="92"/>
    </location>
</feature>
<dbReference type="InterPro" id="IPR002213">
    <property type="entry name" value="UDP_glucos_trans"/>
</dbReference>
<dbReference type="GO" id="GO:0008194">
    <property type="term" value="F:UDP-glycosyltransferase activity"/>
    <property type="evidence" value="ECO:0007669"/>
    <property type="project" value="InterPro"/>
</dbReference>
<dbReference type="Pfam" id="PF03033">
    <property type="entry name" value="Glyco_transf_28"/>
    <property type="match status" value="1"/>
</dbReference>
<dbReference type="AlphaFoldDB" id="S4AJ82"/>
<feature type="domain" description="Erythromycin biosynthesis protein CIII-like C-terminal" evidence="3">
    <location>
        <begin position="285"/>
        <end position="389"/>
    </location>
</feature>
<dbReference type="SUPFAM" id="SSF53756">
    <property type="entry name" value="UDP-Glycosyltransferase/glycogen phosphorylase"/>
    <property type="match status" value="1"/>
</dbReference>
<dbReference type="RefSeq" id="WP_016643542.1">
    <property type="nucleotide sequence ID" value="NZ_AOPZ01000307.1"/>
</dbReference>
<dbReference type="InterPro" id="IPR050426">
    <property type="entry name" value="Glycosyltransferase_28"/>
</dbReference>
<reference evidence="4 5" key="1">
    <citation type="submission" date="2013-02" db="EMBL/GenBank/DDBJ databases">
        <title>Draft Genome Sequence of Streptomyces aurantiacus, Which Produces Setomimycin.</title>
        <authorList>
            <person name="Gruening B.A."/>
            <person name="Praeg A."/>
            <person name="Erxleben A."/>
            <person name="Guenther S."/>
            <person name="Mueller M."/>
        </authorList>
    </citation>
    <scope>NUCLEOTIDE SEQUENCE [LARGE SCALE GENOMIC DNA]</scope>
    <source>
        <strain evidence="4 5">JA 4570</strain>
    </source>
</reference>
<dbReference type="InterPro" id="IPR010610">
    <property type="entry name" value="EryCIII-like_C"/>
</dbReference>
<dbReference type="Gene3D" id="3.40.50.2000">
    <property type="entry name" value="Glycogen Phosphorylase B"/>
    <property type="match status" value="2"/>
</dbReference>
<dbReference type="CDD" id="cd03784">
    <property type="entry name" value="GT1_Gtf-like"/>
    <property type="match status" value="1"/>
</dbReference>
<dbReference type="PANTHER" id="PTHR48050:SF13">
    <property type="entry name" value="STEROL 3-BETA-GLUCOSYLTRANSFERASE UGT80A2"/>
    <property type="match status" value="1"/>
</dbReference>
<keyword evidence="5" id="KW-1185">Reference proteome</keyword>
<dbReference type="GO" id="GO:0016758">
    <property type="term" value="F:hexosyltransferase activity"/>
    <property type="evidence" value="ECO:0007669"/>
    <property type="project" value="InterPro"/>
</dbReference>
<dbReference type="PATRIC" id="fig|1286094.4.peg.5352"/>
<keyword evidence="1 4" id="KW-0808">Transferase</keyword>
<gene>
    <name evidence="4" type="ORF">STRAU_5421</name>
</gene>
<evidence type="ECO:0000313" key="5">
    <source>
        <dbReference type="Proteomes" id="UP000014629"/>
    </source>
</evidence>
<proteinExistence type="predicted"/>
<protein>
    <submittedName>
        <fullName evidence="4">Putative Sterol 3-beta-glucosyltransferase</fullName>
    </submittedName>
</protein>
<dbReference type="Pfam" id="PF06722">
    <property type="entry name" value="EryCIII-like_C"/>
    <property type="match status" value="1"/>
</dbReference>
<sequence>MTAGSRGDVAPFTGLGAALVAAGHEVTLVTHGLFARLTEGSGVRFHALPVDPRAESHSDRGRALHRSGTGMGKLLRVMALAKSVAGQLTPGLVEAAKGSDVLVLSGAVAPLGCAIAEGLGLPSVGVNLQPMHPTRAFSPPMAGARSLGPTGNRLAGHAVNAVIERIFTDAARDVRVRLGLPPSSLAAARRTRERQGWPVLHGFSPHIVPRPADWRPGLDVVGYWWPHETGQLPAELEDFLDAGPAPVFVGLGSATVPDPGRLSELIVRALRTAGLRGVIQQGWAGLTATGDDIITVGEVPHSRLFPRVAAVVHHAGAGTTAAGLRAGVPAVPVPVQFDETFWAGRLTALGTAPCALPLPGLTAARLADALVRATSDPTYRERAGALAAWLATEDAFGPVDAALRRALDR</sequence>
<dbReference type="GO" id="GO:0005975">
    <property type="term" value="P:carbohydrate metabolic process"/>
    <property type="evidence" value="ECO:0007669"/>
    <property type="project" value="InterPro"/>
</dbReference>
<name>S4AJ82_9ACTN</name>